<organism evidence="1 2">
    <name type="scientific">Zalaria obscura</name>
    <dbReference type="NCBI Taxonomy" id="2024903"/>
    <lineage>
        <taxon>Eukaryota</taxon>
        <taxon>Fungi</taxon>
        <taxon>Dikarya</taxon>
        <taxon>Ascomycota</taxon>
        <taxon>Pezizomycotina</taxon>
        <taxon>Dothideomycetes</taxon>
        <taxon>Dothideomycetidae</taxon>
        <taxon>Dothideales</taxon>
        <taxon>Zalariaceae</taxon>
        <taxon>Zalaria</taxon>
    </lineage>
</organism>
<protein>
    <submittedName>
        <fullName evidence="1">Uncharacterized protein</fullName>
    </submittedName>
</protein>
<sequence>MSRTPVALCAYASLERDVESAAAARTLGVHAFSLVLAALPRQSRSQKSAAFKLTCLLKPGSGAAHDSWPDRGAYQAPAISHHTVTCAWLGCTRHTVIANRHARVRHLESRAAITYLQGLQAWNVT</sequence>
<keyword evidence="2" id="KW-1185">Reference proteome</keyword>
<evidence type="ECO:0000313" key="1">
    <source>
        <dbReference type="EMBL" id="KAK8212810.1"/>
    </source>
</evidence>
<dbReference type="Proteomes" id="UP001320706">
    <property type="component" value="Unassembled WGS sequence"/>
</dbReference>
<name>A0ACC3SFJ8_9PEZI</name>
<reference evidence="1" key="1">
    <citation type="submission" date="2024-02" db="EMBL/GenBank/DDBJ databases">
        <title>Metagenome Assembled Genome of Zalaria obscura JY119.</title>
        <authorList>
            <person name="Vighnesh L."/>
            <person name="Jagadeeshwari U."/>
            <person name="Venkata Ramana C."/>
            <person name="Sasikala C."/>
        </authorList>
    </citation>
    <scope>NUCLEOTIDE SEQUENCE</scope>
    <source>
        <strain evidence="1">JY119</strain>
    </source>
</reference>
<dbReference type="EMBL" id="JAMKPW020000012">
    <property type="protein sequence ID" value="KAK8212810.1"/>
    <property type="molecule type" value="Genomic_DNA"/>
</dbReference>
<evidence type="ECO:0000313" key="2">
    <source>
        <dbReference type="Proteomes" id="UP001320706"/>
    </source>
</evidence>
<accession>A0ACC3SFJ8</accession>
<gene>
    <name evidence="1" type="ORF">M8818_002975</name>
</gene>
<comment type="caution">
    <text evidence="1">The sequence shown here is derived from an EMBL/GenBank/DDBJ whole genome shotgun (WGS) entry which is preliminary data.</text>
</comment>
<proteinExistence type="predicted"/>